<name>A0A7C4Q3G6_9CHLR</name>
<dbReference type="Gene3D" id="3.40.30.10">
    <property type="entry name" value="Glutaredoxin"/>
    <property type="match status" value="1"/>
</dbReference>
<evidence type="ECO:0000313" key="1">
    <source>
        <dbReference type="EMBL" id="HGS88531.1"/>
    </source>
</evidence>
<accession>A0A7C4Q3G6</accession>
<dbReference type="EMBL" id="DSXR01000128">
    <property type="protein sequence ID" value="HGS88531.1"/>
    <property type="molecule type" value="Genomic_DNA"/>
</dbReference>
<organism evidence="1">
    <name type="scientific">Bellilinea caldifistulae</name>
    <dbReference type="NCBI Taxonomy" id="360411"/>
    <lineage>
        <taxon>Bacteria</taxon>
        <taxon>Bacillati</taxon>
        <taxon>Chloroflexota</taxon>
        <taxon>Anaerolineae</taxon>
        <taxon>Anaerolineales</taxon>
        <taxon>Anaerolineaceae</taxon>
        <taxon>Bellilinea</taxon>
    </lineage>
</organism>
<gene>
    <name evidence="1" type="ORF">ENT17_13085</name>
</gene>
<dbReference type="SUPFAM" id="SSF52833">
    <property type="entry name" value="Thioredoxin-like"/>
    <property type="match status" value="1"/>
</dbReference>
<sequence length="136" mass="15779">MPCREHALQLQSAQPEFEQNGISIALVTFEEGHWLDRWRETTQIHFTILLDPQKNLYQAFGLQRSIRRTWNLPTLWFYAQKLLRGEKLIATGGDLHQLGGDFILDQHGQIVLAYYSHDPTDRPQPNTLLQSIQLKG</sequence>
<dbReference type="InterPro" id="IPR036249">
    <property type="entry name" value="Thioredoxin-like_sf"/>
</dbReference>
<reference evidence="1" key="1">
    <citation type="journal article" date="2020" name="mSystems">
        <title>Genome- and Community-Level Interaction Insights into Carbon Utilization and Element Cycling Functions of Hydrothermarchaeota in Hydrothermal Sediment.</title>
        <authorList>
            <person name="Zhou Z."/>
            <person name="Liu Y."/>
            <person name="Xu W."/>
            <person name="Pan J."/>
            <person name="Luo Z.H."/>
            <person name="Li M."/>
        </authorList>
    </citation>
    <scope>NUCLEOTIDE SEQUENCE [LARGE SCALE GENOMIC DNA]</scope>
    <source>
        <strain evidence="1">SpSt-556</strain>
    </source>
</reference>
<dbReference type="AlphaFoldDB" id="A0A7C4Q3G6"/>
<dbReference type="Pfam" id="PF13911">
    <property type="entry name" value="AhpC-TSA_2"/>
    <property type="match status" value="1"/>
</dbReference>
<dbReference type="PANTHER" id="PTHR28630">
    <property type="match status" value="1"/>
</dbReference>
<proteinExistence type="predicted"/>
<dbReference type="PANTHER" id="PTHR28630:SF3">
    <property type="entry name" value="PEROXIREDOXIN-LIKE 2C"/>
    <property type="match status" value="1"/>
</dbReference>
<comment type="caution">
    <text evidence="1">The sequence shown here is derived from an EMBL/GenBank/DDBJ whole genome shotgun (WGS) entry which is preliminary data.</text>
</comment>
<dbReference type="InterPro" id="IPR032801">
    <property type="entry name" value="PXL2A/B/C"/>
</dbReference>
<protein>
    <submittedName>
        <fullName evidence="1">Redoxin domain-containing protein</fullName>
    </submittedName>
</protein>